<feature type="domain" description="Thiamine pyrophosphate enzyme TPP-binding" evidence="2">
    <location>
        <begin position="63"/>
        <end position="212"/>
    </location>
</feature>
<name>A0A5C1QGT9_9SPIO</name>
<evidence type="ECO:0000256" key="1">
    <source>
        <dbReference type="ARBA" id="ARBA00023002"/>
    </source>
</evidence>
<dbReference type="GO" id="GO:0044281">
    <property type="term" value="P:small molecule metabolic process"/>
    <property type="evidence" value="ECO:0007669"/>
    <property type="project" value="UniProtKB-ARBA"/>
</dbReference>
<protein>
    <submittedName>
        <fullName evidence="3">2-oxoglutarate oxidoreductase</fullName>
    </submittedName>
</protein>
<gene>
    <name evidence="3" type="ORF">EW093_14370</name>
</gene>
<dbReference type="PANTHER" id="PTHR48084">
    <property type="entry name" value="2-OXOGLUTARATE OXIDOREDUCTASE SUBUNIT KORB-RELATED"/>
    <property type="match status" value="1"/>
</dbReference>
<dbReference type="InterPro" id="IPR029061">
    <property type="entry name" value="THDP-binding"/>
</dbReference>
<dbReference type="AlphaFoldDB" id="A0A5C1QGT9"/>
<accession>A0A5C1QGT9</accession>
<dbReference type="Proteomes" id="UP000323824">
    <property type="component" value="Chromosome"/>
</dbReference>
<dbReference type="Gene3D" id="3.40.50.970">
    <property type="match status" value="1"/>
</dbReference>
<dbReference type="EMBL" id="CP035807">
    <property type="protein sequence ID" value="QEN05834.1"/>
    <property type="molecule type" value="Genomic_DNA"/>
</dbReference>
<reference evidence="3 4" key="2">
    <citation type="submission" date="2019-09" db="EMBL/GenBank/DDBJ databases">
        <title>Complete Genome Sequence and Methylome Analysis of free living Spirochaetas.</title>
        <authorList>
            <person name="Leshcheva N."/>
            <person name="Mikheeva N."/>
        </authorList>
    </citation>
    <scope>NUCLEOTIDE SEQUENCE [LARGE SCALE GENOMIC DNA]</scope>
    <source>
        <strain evidence="3 4">P</strain>
    </source>
</reference>
<dbReference type="OrthoDB" id="9775140at2"/>
<evidence type="ECO:0000313" key="4">
    <source>
        <dbReference type="Proteomes" id="UP000323824"/>
    </source>
</evidence>
<evidence type="ECO:0000259" key="2">
    <source>
        <dbReference type="Pfam" id="PF02775"/>
    </source>
</evidence>
<evidence type="ECO:0000313" key="3">
    <source>
        <dbReference type="EMBL" id="QEN05834.1"/>
    </source>
</evidence>
<keyword evidence="4" id="KW-1185">Reference proteome</keyword>
<proteinExistence type="predicted"/>
<dbReference type="GO" id="GO:0016625">
    <property type="term" value="F:oxidoreductase activity, acting on the aldehyde or oxo group of donors, iron-sulfur protein as acceptor"/>
    <property type="evidence" value="ECO:0007669"/>
    <property type="project" value="UniProtKB-ARBA"/>
</dbReference>
<dbReference type="RefSeq" id="WP_149569068.1">
    <property type="nucleotide sequence ID" value="NZ_CP035807.1"/>
</dbReference>
<dbReference type="InterPro" id="IPR011766">
    <property type="entry name" value="TPP_enzyme_TPP-bd"/>
</dbReference>
<dbReference type="GO" id="GO:0045333">
    <property type="term" value="P:cellular respiration"/>
    <property type="evidence" value="ECO:0007669"/>
    <property type="project" value="UniProtKB-ARBA"/>
</dbReference>
<keyword evidence="1" id="KW-0560">Oxidoreductase</keyword>
<dbReference type="PANTHER" id="PTHR48084:SF3">
    <property type="entry name" value="SUBUNIT OF PYRUVATE:FLAVODOXIN OXIDOREDUCTASE"/>
    <property type="match status" value="1"/>
</dbReference>
<organism evidence="3 4">
    <name type="scientific">Thiospirochaeta perfilievii</name>
    <dbReference type="NCBI Taxonomy" id="252967"/>
    <lineage>
        <taxon>Bacteria</taxon>
        <taxon>Pseudomonadati</taxon>
        <taxon>Spirochaetota</taxon>
        <taxon>Spirochaetia</taxon>
        <taxon>Spirochaetales</taxon>
        <taxon>Spirochaetaceae</taxon>
        <taxon>Thiospirochaeta</taxon>
    </lineage>
</organism>
<dbReference type="KEGG" id="sper:EW093_14370"/>
<dbReference type="GO" id="GO:0030976">
    <property type="term" value="F:thiamine pyrophosphate binding"/>
    <property type="evidence" value="ECO:0007669"/>
    <property type="project" value="InterPro"/>
</dbReference>
<dbReference type="Pfam" id="PF02775">
    <property type="entry name" value="TPP_enzyme_C"/>
    <property type="match status" value="1"/>
</dbReference>
<dbReference type="SUPFAM" id="SSF52518">
    <property type="entry name" value="Thiamin diphosphate-binding fold (THDP-binding)"/>
    <property type="match status" value="1"/>
</dbReference>
<dbReference type="InterPro" id="IPR051457">
    <property type="entry name" value="2-oxoacid:Fd_oxidoreductase"/>
</dbReference>
<reference evidence="3 4" key="1">
    <citation type="submission" date="2019-02" db="EMBL/GenBank/DDBJ databases">
        <authorList>
            <person name="Fomenkov A."/>
            <person name="Dubinina G."/>
            <person name="Grabovich M."/>
            <person name="Vincze T."/>
            <person name="Roberts R.J."/>
        </authorList>
    </citation>
    <scope>NUCLEOTIDE SEQUENCE [LARGE SCALE GENOMIC DNA]</scope>
    <source>
        <strain evidence="3 4">P</strain>
    </source>
</reference>
<sequence length="249" mass="27208">MSSEEIIYQKATSMSQGETHYCPGCTHGTVHKLIAECLDEINMVDDAIVIAPVGCAVLIYDYFQIDGVEAAHGRAPAVATGVKRVHPDKMVISYQGDGDLLAIGMAETIHAANRGENITVIFVNNAIYGMTGGQMAPTTMVGQKTTTTPSGRQPDDVGLPIRACELLNTLERPVYIERVSCHNSPNILKAKKAIKKALLNQKEGKGYSFVEVLATCPTNWGLSPKKSYDWLEETMIPYYPLGNFRDKEV</sequence>